<dbReference type="InterPro" id="IPR029526">
    <property type="entry name" value="PGBD"/>
</dbReference>
<proteinExistence type="predicted"/>
<feature type="domain" description="PiggyBac transposable element-derived protein" evidence="2">
    <location>
        <begin position="125"/>
        <end position="408"/>
    </location>
</feature>
<name>A0A2P4X361_9STRA</name>
<feature type="region of interest" description="Disordered" evidence="1">
    <location>
        <begin position="77"/>
        <end position="96"/>
    </location>
</feature>
<dbReference type="Pfam" id="PF13843">
    <property type="entry name" value="DDE_Tnp_1_7"/>
    <property type="match status" value="1"/>
</dbReference>
<dbReference type="PANTHER" id="PTHR46599:SF3">
    <property type="entry name" value="PIGGYBAC TRANSPOSABLE ELEMENT-DERIVED PROTEIN 4"/>
    <property type="match status" value="1"/>
</dbReference>
<sequence>MPKALAAASTQSGAFFHILQPQVWEDIAVEFTASIDESVEGQHTNQLLRELKHPRFKAKSRDTLREDALKTPRIKPRELCRDPLPEQNKTREPLENEGRKRHISWMFWVFHDARSVHDSIQKPTFQQNDDSNAATDRAWKLRPVNDALQDRFAASYTPPAIISFYDAKLPSRSAFNRMRVYIKDTLHKWGTIVLCCSTTAYRIRFELYCEKKRERRSNKINGSQVRPCRVARNLQQVSGPTAPSSGDLRFVVMRFVVMDQFYSSVSSPALSRSAQPAASIRSYCSTKWRLAVRRHAVRRHGSILFVSAFVDAASFSNASFALVEHTRCAHTEYGGSVQQDRIVRRDTSTGEQQGVACPRIVKDYQTYMGASACTTSYVFNDNRRSTKYKKYNKGLFLGLVDLAITNSYIIFNAARAASSLPKLGHVKFETSSYRTLRDEEWEALCINESFQATQSKEPNAGRFRRTNHLPLLNDERRPGNNNQGRNRRTRVCKVYTLLKATSNARGGDSSTYSLQNTSKKPMAWRIFLCDKKRHMVKGALQSCFDICHECWSNVTLEPAPQHR</sequence>
<organism evidence="3 4">
    <name type="scientific">Phytophthora palmivora</name>
    <dbReference type="NCBI Taxonomy" id="4796"/>
    <lineage>
        <taxon>Eukaryota</taxon>
        <taxon>Sar</taxon>
        <taxon>Stramenopiles</taxon>
        <taxon>Oomycota</taxon>
        <taxon>Peronosporomycetes</taxon>
        <taxon>Peronosporales</taxon>
        <taxon>Peronosporaceae</taxon>
        <taxon>Phytophthora</taxon>
    </lineage>
</organism>
<comment type="caution">
    <text evidence="3">The sequence shown here is derived from an EMBL/GenBank/DDBJ whole genome shotgun (WGS) entry which is preliminary data.</text>
</comment>
<accession>A0A2P4X361</accession>
<evidence type="ECO:0000313" key="3">
    <source>
        <dbReference type="EMBL" id="POM59992.1"/>
    </source>
</evidence>
<evidence type="ECO:0000259" key="2">
    <source>
        <dbReference type="Pfam" id="PF13843"/>
    </source>
</evidence>
<dbReference type="EMBL" id="NCKW01016965">
    <property type="protein sequence ID" value="POM59992.1"/>
    <property type="molecule type" value="Genomic_DNA"/>
</dbReference>
<dbReference type="AlphaFoldDB" id="A0A2P4X361"/>
<protein>
    <recommendedName>
        <fullName evidence="2">PiggyBac transposable element-derived protein domain-containing protein</fullName>
    </recommendedName>
</protein>
<dbReference type="Proteomes" id="UP000237271">
    <property type="component" value="Unassembled WGS sequence"/>
</dbReference>
<evidence type="ECO:0000313" key="4">
    <source>
        <dbReference type="Proteomes" id="UP000237271"/>
    </source>
</evidence>
<keyword evidence="4" id="KW-1185">Reference proteome</keyword>
<dbReference type="PANTHER" id="PTHR46599">
    <property type="entry name" value="PIGGYBAC TRANSPOSABLE ELEMENT-DERIVED PROTEIN 4"/>
    <property type="match status" value="1"/>
</dbReference>
<reference evidence="3 4" key="1">
    <citation type="journal article" date="2017" name="Genome Biol. Evol.">
        <title>Phytophthora megakarya and P. palmivora, closely related causal agents of cacao black pod rot, underwent increases in genome sizes and gene numbers by different mechanisms.</title>
        <authorList>
            <person name="Ali S.S."/>
            <person name="Shao J."/>
            <person name="Lary D.J."/>
            <person name="Kronmiller B."/>
            <person name="Shen D."/>
            <person name="Strem M.D."/>
            <person name="Amoako-Attah I."/>
            <person name="Akrofi A.Y."/>
            <person name="Begoude B.A."/>
            <person name="Ten Hoopen G.M."/>
            <person name="Coulibaly K."/>
            <person name="Kebe B.I."/>
            <person name="Melnick R.L."/>
            <person name="Guiltinan M.J."/>
            <person name="Tyler B.M."/>
            <person name="Meinhardt L.W."/>
            <person name="Bailey B.A."/>
        </authorList>
    </citation>
    <scope>NUCLEOTIDE SEQUENCE [LARGE SCALE GENOMIC DNA]</scope>
    <source>
        <strain evidence="4">sbr112.9</strain>
    </source>
</reference>
<dbReference type="OrthoDB" id="121783at2759"/>
<gene>
    <name evidence="3" type="ORF">PHPALM_31201</name>
</gene>
<evidence type="ECO:0000256" key="1">
    <source>
        <dbReference type="SAM" id="MobiDB-lite"/>
    </source>
</evidence>